<dbReference type="Pfam" id="PF00561">
    <property type="entry name" value="Abhydrolase_1"/>
    <property type="match status" value="1"/>
</dbReference>
<dbReference type="RefSeq" id="WP_092006019.1">
    <property type="nucleotide sequence ID" value="NZ_FMYQ01000045.1"/>
</dbReference>
<evidence type="ECO:0000313" key="5">
    <source>
        <dbReference type="Proteomes" id="UP000198908"/>
    </source>
</evidence>
<evidence type="ECO:0000259" key="3">
    <source>
        <dbReference type="Pfam" id="PF00561"/>
    </source>
</evidence>
<accession>A0A1G7CI96</accession>
<dbReference type="Gene3D" id="3.40.50.1820">
    <property type="entry name" value="alpha/beta hydrolase"/>
    <property type="match status" value="1"/>
</dbReference>
<dbReference type="PRINTS" id="PR00111">
    <property type="entry name" value="ABHYDROLASE"/>
</dbReference>
<name>A0A1G7CI96_9BURK</name>
<feature type="domain" description="AB hydrolase-1" evidence="3">
    <location>
        <begin position="33"/>
        <end position="271"/>
    </location>
</feature>
<dbReference type="Proteomes" id="UP000198908">
    <property type="component" value="Unassembled WGS sequence"/>
</dbReference>
<dbReference type="InterPro" id="IPR029058">
    <property type="entry name" value="AB_hydrolase_fold"/>
</dbReference>
<keyword evidence="1" id="KW-0058">Aromatic hydrocarbons catabolism</keyword>
<evidence type="ECO:0000256" key="1">
    <source>
        <dbReference type="ARBA" id="ARBA00022797"/>
    </source>
</evidence>
<dbReference type="InterPro" id="IPR050266">
    <property type="entry name" value="AB_hydrolase_sf"/>
</dbReference>
<dbReference type="PANTHER" id="PTHR43798:SF5">
    <property type="entry name" value="MONOACYLGLYCEROL LIPASE ABHD6"/>
    <property type="match status" value="1"/>
</dbReference>
<dbReference type="InterPro" id="IPR000073">
    <property type="entry name" value="AB_hydrolase_1"/>
</dbReference>
<proteinExistence type="predicted"/>
<evidence type="ECO:0000313" key="4">
    <source>
        <dbReference type="EMBL" id="SDE39082.1"/>
    </source>
</evidence>
<sequence>MTINEANTSKFITIDEPGLANFRVHVNDAGQGPAVIMLHGGGPGASGWSNYYRNIDALVNAGFRVLLIDSPGFNKSGEIVSDVPRNVLNARATKGVMDALDIDKAHLVGNSMGGASALAFALEYPDRMLRMVLMGPGAQGPSILQPQPGEGIKHMFKLYSQPTYANFEAMLDVFVYNPAAITDELRKGRWNNIESNLNHLKNFVESAKRCPVTSWDLSARFPQIAHKTLITWGRDDRFVPLDHGLRMISTLQDARLHVFPKCGHWAQWEHAEEFNRLVVDFLRAC</sequence>
<gene>
    <name evidence="4" type="ORF">SAMN05421548_14532</name>
</gene>
<dbReference type="GO" id="GO:0016823">
    <property type="term" value="F:hydrolase activity, acting on acid carbon-carbon bonds, in ketonic substances"/>
    <property type="evidence" value="ECO:0007669"/>
    <property type="project" value="InterPro"/>
</dbReference>
<dbReference type="PANTHER" id="PTHR43798">
    <property type="entry name" value="MONOACYLGLYCEROL LIPASE"/>
    <property type="match status" value="1"/>
</dbReference>
<dbReference type="EMBL" id="FMYQ01000045">
    <property type="protein sequence ID" value="SDE39082.1"/>
    <property type="molecule type" value="Genomic_DNA"/>
</dbReference>
<keyword evidence="5" id="KW-1185">Reference proteome</keyword>
<organism evidence="4 5">
    <name type="scientific">Paraburkholderia lycopersici</name>
    <dbReference type="NCBI Taxonomy" id="416944"/>
    <lineage>
        <taxon>Bacteria</taxon>
        <taxon>Pseudomonadati</taxon>
        <taxon>Pseudomonadota</taxon>
        <taxon>Betaproteobacteria</taxon>
        <taxon>Burkholderiales</taxon>
        <taxon>Burkholderiaceae</taxon>
        <taxon>Paraburkholderia</taxon>
    </lineage>
</organism>
<dbReference type="SUPFAM" id="SSF53474">
    <property type="entry name" value="alpha/beta-Hydrolases"/>
    <property type="match status" value="1"/>
</dbReference>
<keyword evidence="2 4" id="KW-0378">Hydrolase</keyword>
<dbReference type="GO" id="GO:0016020">
    <property type="term" value="C:membrane"/>
    <property type="evidence" value="ECO:0007669"/>
    <property type="project" value="TreeGrafter"/>
</dbReference>
<dbReference type="STRING" id="416944.SAMN05421548_14532"/>
<dbReference type="OrthoDB" id="9799989at2"/>
<protein>
    <submittedName>
        <fullName evidence="4">2,6-dioxo-6-phenylhexa-3-enoate hydrolase</fullName>
    </submittedName>
</protein>
<dbReference type="GO" id="GO:0046464">
    <property type="term" value="P:acylglycerol catabolic process"/>
    <property type="evidence" value="ECO:0007669"/>
    <property type="project" value="TreeGrafter"/>
</dbReference>
<dbReference type="InterPro" id="IPR017727">
    <property type="entry name" value="HOPD_hydrolase_BphD"/>
</dbReference>
<dbReference type="GO" id="GO:0047372">
    <property type="term" value="F:monoacylglycerol lipase activity"/>
    <property type="evidence" value="ECO:0007669"/>
    <property type="project" value="TreeGrafter"/>
</dbReference>
<dbReference type="AlphaFoldDB" id="A0A1G7CI96"/>
<dbReference type="NCBIfam" id="TIGR03343">
    <property type="entry name" value="biphenyl_bphD"/>
    <property type="match status" value="1"/>
</dbReference>
<evidence type="ECO:0000256" key="2">
    <source>
        <dbReference type="ARBA" id="ARBA00022801"/>
    </source>
</evidence>
<reference evidence="5" key="1">
    <citation type="submission" date="2016-09" db="EMBL/GenBank/DDBJ databases">
        <authorList>
            <person name="Varghese N."/>
            <person name="Submissions S."/>
        </authorList>
    </citation>
    <scope>NUCLEOTIDE SEQUENCE [LARGE SCALE GENOMIC DNA]</scope>
    <source>
        <strain evidence="5">TNe-862</strain>
    </source>
</reference>